<dbReference type="Proteomes" id="UP000002668">
    <property type="component" value="Genome"/>
</dbReference>
<evidence type="ECO:0000313" key="1">
    <source>
        <dbReference type="EMBL" id="CBX97261.1"/>
    </source>
</evidence>
<sequence length="55" mass="5970">MKAECACSITAKDPHPTDHTEIQIPPMGPPPDLASKELQFKHLGSQFYDNDGGGF</sequence>
<reference evidence="2" key="1">
    <citation type="journal article" date="2011" name="Nat. Commun.">
        <title>Effector diversification within compartments of the Leptosphaeria maculans genome affected by Repeat-Induced Point mutations.</title>
        <authorList>
            <person name="Rouxel T."/>
            <person name="Grandaubert J."/>
            <person name="Hane J.K."/>
            <person name="Hoede C."/>
            <person name="van de Wouw A.P."/>
            <person name="Couloux A."/>
            <person name="Dominguez V."/>
            <person name="Anthouard V."/>
            <person name="Bally P."/>
            <person name="Bourras S."/>
            <person name="Cozijnsen A.J."/>
            <person name="Ciuffetti L.M."/>
            <person name="Degrave A."/>
            <person name="Dilmaghani A."/>
            <person name="Duret L."/>
            <person name="Fudal I."/>
            <person name="Goodwin S.B."/>
            <person name="Gout L."/>
            <person name="Glaser N."/>
            <person name="Linglin J."/>
            <person name="Kema G.H.J."/>
            <person name="Lapalu N."/>
            <person name="Lawrence C.B."/>
            <person name="May K."/>
            <person name="Meyer M."/>
            <person name="Ollivier B."/>
            <person name="Poulain J."/>
            <person name="Schoch C.L."/>
            <person name="Simon A."/>
            <person name="Spatafora J.W."/>
            <person name="Stachowiak A."/>
            <person name="Turgeon B.G."/>
            <person name="Tyler B.M."/>
            <person name="Vincent D."/>
            <person name="Weissenbach J."/>
            <person name="Amselem J."/>
            <person name="Quesneville H."/>
            <person name="Oliver R.P."/>
            <person name="Wincker P."/>
            <person name="Balesdent M.-H."/>
            <person name="Howlett B.J."/>
        </authorList>
    </citation>
    <scope>NUCLEOTIDE SEQUENCE [LARGE SCALE GENOMIC DNA]</scope>
    <source>
        <strain evidence="2">JN3 / isolate v23.1.3 / race Av1-4-5-6-7-8</strain>
    </source>
</reference>
<organism evidence="2">
    <name type="scientific">Leptosphaeria maculans (strain JN3 / isolate v23.1.3 / race Av1-4-5-6-7-8)</name>
    <name type="common">Blackleg fungus</name>
    <name type="synonym">Phoma lingam</name>
    <dbReference type="NCBI Taxonomy" id="985895"/>
    <lineage>
        <taxon>Eukaryota</taxon>
        <taxon>Fungi</taxon>
        <taxon>Dikarya</taxon>
        <taxon>Ascomycota</taxon>
        <taxon>Pezizomycotina</taxon>
        <taxon>Dothideomycetes</taxon>
        <taxon>Pleosporomycetidae</taxon>
        <taxon>Pleosporales</taxon>
        <taxon>Pleosporineae</taxon>
        <taxon>Leptosphaeriaceae</taxon>
        <taxon>Plenodomus</taxon>
        <taxon>Plenodomus lingam/Leptosphaeria maculans species complex</taxon>
    </lineage>
</organism>
<gene>
    <name evidence="1" type="ORF">LEMA_uP103920.1</name>
</gene>
<dbReference type="OrthoDB" id="10376821at2759"/>
<keyword evidence="2" id="KW-1185">Reference proteome</keyword>
<evidence type="ECO:0000313" key="2">
    <source>
        <dbReference type="Proteomes" id="UP000002668"/>
    </source>
</evidence>
<dbReference type="InParanoid" id="E5A0W5"/>
<proteinExistence type="predicted"/>
<accession>E5A0W5</accession>
<name>E5A0W5_LEPMJ</name>
<dbReference type="VEuPathDB" id="FungiDB:LEMA_uP103920.1"/>
<dbReference type="EMBL" id="FP929131">
    <property type="protein sequence ID" value="CBX97261.1"/>
    <property type="molecule type" value="Genomic_DNA"/>
</dbReference>
<dbReference type="GeneID" id="13283833"/>
<dbReference type="HOGENOM" id="CLU_3032816_0_0_1"/>
<dbReference type="AlphaFoldDB" id="E5A0W5"/>
<protein>
    <submittedName>
        <fullName evidence="1">Predicted protein</fullName>
    </submittedName>
</protein>